<reference evidence="1 2" key="1">
    <citation type="journal article" date="2018" name="Environ. Microbiol.">
        <title>Novel energy conservation strategies and behaviour of Pelotomaculum schinkii driving syntrophic propionate catabolism.</title>
        <authorList>
            <person name="Hidalgo-Ahumada C.A.P."/>
            <person name="Nobu M.K."/>
            <person name="Narihiro T."/>
            <person name="Tamaki H."/>
            <person name="Liu W.T."/>
            <person name="Kamagata Y."/>
            <person name="Stams A.J.M."/>
            <person name="Imachi H."/>
            <person name="Sousa D.Z."/>
        </authorList>
    </citation>
    <scope>NUCLEOTIDE SEQUENCE [LARGE SCALE GENOMIC DNA]</scope>
    <source>
        <strain evidence="1 2">HH</strain>
    </source>
</reference>
<dbReference type="Proteomes" id="UP000298324">
    <property type="component" value="Unassembled WGS sequence"/>
</dbReference>
<dbReference type="AlphaFoldDB" id="A0A4Y7REC2"/>
<keyword evidence="2" id="KW-1185">Reference proteome</keyword>
<proteinExistence type="predicted"/>
<comment type="caution">
    <text evidence="1">The sequence shown here is derived from an EMBL/GenBank/DDBJ whole genome shotgun (WGS) entry which is preliminary data.</text>
</comment>
<gene>
    <name evidence="1" type="ORF">Psch_00593</name>
</gene>
<dbReference type="EMBL" id="QFGA01000001">
    <property type="protein sequence ID" value="TEB07052.1"/>
    <property type="molecule type" value="Genomic_DNA"/>
</dbReference>
<name>A0A4Y7REC2_9FIRM</name>
<accession>A0A4Y7REC2</accession>
<evidence type="ECO:0000313" key="2">
    <source>
        <dbReference type="Proteomes" id="UP000298324"/>
    </source>
</evidence>
<dbReference type="RefSeq" id="WP_190239068.1">
    <property type="nucleotide sequence ID" value="NZ_QFGA01000001.1"/>
</dbReference>
<organism evidence="1 2">
    <name type="scientific">Pelotomaculum schinkii</name>
    <dbReference type="NCBI Taxonomy" id="78350"/>
    <lineage>
        <taxon>Bacteria</taxon>
        <taxon>Bacillati</taxon>
        <taxon>Bacillota</taxon>
        <taxon>Clostridia</taxon>
        <taxon>Eubacteriales</taxon>
        <taxon>Desulfotomaculaceae</taxon>
        <taxon>Pelotomaculum</taxon>
    </lineage>
</organism>
<protein>
    <submittedName>
        <fullName evidence="1">Uncharacterized protein</fullName>
    </submittedName>
</protein>
<evidence type="ECO:0000313" key="1">
    <source>
        <dbReference type="EMBL" id="TEB07052.1"/>
    </source>
</evidence>
<sequence length="53" mass="5959">MHREEIKGKNGPKMKQKHISVYLNSPYKVEGGIVTYEGDLAVAARASFYTDMV</sequence>